<dbReference type="Proteomes" id="UP000093898">
    <property type="component" value="Unassembled WGS sequence"/>
</dbReference>
<gene>
    <name evidence="7" type="ORF">A5630_24325</name>
</gene>
<organism evidence="7 8">
    <name type="scientific">Mycolicibacterium mucogenicum</name>
    <name type="common">Mycobacterium mucogenicum</name>
    <dbReference type="NCBI Taxonomy" id="56689"/>
    <lineage>
        <taxon>Bacteria</taxon>
        <taxon>Bacillati</taxon>
        <taxon>Actinomycetota</taxon>
        <taxon>Actinomycetes</taxon>
        <taxon>Mycobacteriales</taxon>
        <taxon>Mycobacteriaceae</taxon>
        <taxon>Mycolicibacterium</taxon>
    </lineage>
</organism>
<evidence type="ECO:0000256" key="3">
    <source>
        <dbReference type="ARBA" id="ARBA00022578"/>
    </source>
</evidence>
<proteinExistence type="inferred from homology"/>
<dbReference type="EMBL" id="LZLC01000149">
    <property type="protein sequence ID" value="OBJ40703.1"/>
    <property type="molecule type" value="Genomic_DNA"/>
</dbReference>
<dbReference type="PANTHER" id="PTHR33217:SF7">
    <property type="entry name" value="TRANSPOSASE FOR INSERTION SEQUENCE ELEMENT IS1081"/>
    <property type="match status" value="1"/>
</dbReference>
<keyword evidence="6" id="KW-0814">Transposable element</keyword>
<dbReference type="AlphaFoldDB" id="A0A1A3GZ89"/>
<sequence>MGIQVTSAEDGAGWLAFFRDLVARGLSGVALVTSDAHAGLVAAIGATLPAAAWQRCRTHYAANLMAATPKPSWPWVRTLLHSIYDQPDAESVVAQYDRVLDALTDKLPAVAEHLDTARTDLLAFTAFPKQIWRQIWSNNPQERLNREVRRRTDVVGIFPDRASIIRLVGAVLAEQHDEWIEGRRYLGLEVLTRAHATAANIV</sequence>
<comment type="function">
    <text evidence="1 6">Required for the transposition of the insertion element.</text>
</comment>
<protein>
    <recommendedName>
        <fullName evidence="6">Mutator family transposase</fullName>
    </recommendedName>
</protein>
<dbReference type="InterPro" id="IPR001207">
    <property type="entry name" value="Transposase_mutator"/>
</dbReference>
<accession>A0A1A3GZ89</accession>
<dbReference type="PANTHER" id="PTHR33217">
    <property type="entry name" value="TRANSPOSASE FOR INSERTION SEQUENCE ELEMENT IS1081"/>
    <property type="match status" value="1"/>
</dbReference>
<reference evidence="7 8" key="1">
    <citation type="submission" date="2016-06" db="EMBL/GenBank/DDBJ databases">
        <authorList>
            <person name="Kjaerup R.B."/>
            <person name="Dalgaard T.S."/>
            <person name="Juul-Madsen H.R."/>
        </authorList>
    </citation>
    <scope>NUCLEOTIDE SEQUENCE [LARGE SCALE GENOMIC DNA]</scope>
    <source>
        <strain evidence="7 8">1127319.6</strain>
    </source>
</reference>
<comment type="caution">
    <text evidence="7">The sequence shown here is derived from an EMBL/GenBank/DDBJ whole genome shotgun (WGS) entry which is preliminary data.</text>
</comment>
<keyword evidence="3 6" id="KW-0815">Transposition</keyword>
<evidence type="ECO:0000256" key="4">
    <source>
        <dbReference type="ARBA" id="ARBA00023125"/>
    </source>
</evidence>
<name>A0A1A3GZ89_MYCMU</name>
<keyword evidence="5 6" id="KW-0233">DNA recombination</keyword>
<dbReference type="GO" id="GO:0006313">
    <property type="term" value="P:DNA transposition"/>
    <property type="evidence" value="ECO:0007669"/>
    <property type="project" value="UniProtKB-UniRule"/>
</dbReference>
<evidence type="ECO:0000313" key="8">
    <source>
        <dbReference type="Proteomes" id="UP000093898"/>
    </source>
</evidence>
<evidence type="ECO:0000256" key="6">
    <source>
        <dbReference type="RuleBase" id="RU365089"/>
    </source>
</evidence>
<dbReference type="STRING" id="56689.GCA_001291445_06059"/>
<evidence type="ECO:0000313" key="7">
    <source>
        <dbReference type="EMBL" id="OBJ40703.1"/>
    </source>
</evidence>
<dbReference type="GO" id="GO:0003677">
    <property type="term" value="F:DNA binding"/>
    <property type="evidence" value="ECO:0007669"/>
    <property type="project" value="UniProtKB-UniRule"/>
</dbReference>
<evidence type="ECO:0000256" key="5">
    <source>
        <dbReference type="ARBA" id="ARBA00023172"/>
    </source>
</evidence>
<dbReference type="PROSITE" id="PS01007">
    <property type="entry name" value="TRANSPOSASE_MUTATOR"/>
    <property type="match status" value="1"/>
</dbReference>
<dbReference type="NCBIfam" id="NF033543">
    <property type="entry name" value="transpos_IS256"/>
    <property type="match status" value="1"/>
</dbReference>
<dbReference type="GO" id="GO:0004803">
    <property type="term" value="F:transposase activity"/>
    <property type="evidence" value="ECO:0007669"/>
    <property type="project" value="UniProtKB-UniRule"/>
</dbReference>
<keyword evidence="4 6" id="KW-0238">DNA-binding</keyword>
<dbReference type="Pfam" id="PF00872">
    <property type="entry name" value="Transposase_mut"/>
    <property type="match status" value="1"/>
</dbReference>
<feature type="non-terminal residue" evidence="7">
    <location>
        <position position="202"/>
    </location>
</feature>
<comment type="similarity">
    <text evidence="2 6">Belongs to the transposase mutator family.</text>
</comment>
<evidence type="ECO:0000256" key="1">
    <source>
        <dbReference type="ARBA" id="ARBA00002190"/>
    </source>
</evidence>
<evidence type="ECO:0000256" key="2">
    <source>
        <dbReference type="ARBA" id="ARBA00010961"/>
    </source>
</evidence>